<keyword evidence="4 10" id="KW-0479">Metal-binding</keyword>
<dbReference type="RefSeq" id="WP_183475638.1">
    <property type="nucleotide sequence ID" value="NZ_JACIFO010000001.1"/>
</dbReference>
<dbReference type="Pfam" id="PF18076">
    <property type="entry name" value="FGAR-AT_N"/>
    <property type="match status" value="1"/>
</dbReference>
<feature type="domain" description="PurM-like C-terminal" evidence="11">
    <location>
        <begin position="380"/>
        <end position="536"/>
    </location>
</feature>
<comment type="function">
    <text evidence="10">Phosphoribosylformylglycinamidine synthase involved in the purines biosynthetic pathway. Catalyzes the ATP-dependent conversion of formylglycinamide ribonucleotide (FGAR) and glutamine to yield formylglycinamidine ribonucleotide (FGAM) and glutamate.</text>
</comment>
<dbReference type="PANTHER" id="PTHR10099">
    <property type="entry name" value="PHOSPHORIBOSYLFORMYLGLYCINAMIDINE SYNTHASE"/>
    <property type="match status" value="1"/>
</dbReference>
<keyword evidence="3 10" id="KW-0436">Ligase</keyword>
<dbReference type="GO" id="GO:0005737">
    <property type="term" value="C:cytoplasm"/>
    <property type="evidence" value="ECO:0007669"/>
    <property type="project" value="UniProtKB-SubCell"/>
</dbReference>
<dbReference type="InterPro" id="IPR036676">
    <property type="entry name" value="PurM-like_C_sf"/>
</dbReference>
<keyword evidence="9 10" id="KW-0315">Glutamine amidotransferase</keyword>
<dbReference type="Pfam" id="PF02769">
    <property type="entry name" value="AIRS_C"/>
    <property type="match status" value="2"/>
</dbReference>
<feature type="domain" description="Phosphoribosylformylglycinamidine synthase linker" evidence="12">
    <location>
        <begin position="122"/>
        <end position="171"/>
    </location>
</feature>
<evidence type="ECO:0000256" key="9">
    <source>
        <dbReference type="ARBA" id="ARBA00022962"/>
    </source>
</evidence>
<protein>
    <recommendedName>
        <fullName evidence="10">Phosphoribosylformylglycinamidine synthase</fullName>
        <shortName evidence="10">FGAM synthase</shortName>
        <shortName evidence="10">FGAMS</shortName>
        <ecNumber evidence="10">6.3.5.3</ecNumber>
    </recommendedName>
    <alternativeName>
        <fullName evidence="10">Formylglycinamide ribonucleotide amidotransferase</fullName>
        <shortName evidence="10">FGAR amidotransferase</shortName>
        <shortName evidence="10">FGAR-AT</shortName>
    </alternativeName>
</protein>
<evidence type="ECO:0000259" key="14">
    <source>
        <dbReference type="Pfam" id="PF22689"/>
    </source>
</evidence>
<dbReference type="SMART" id="SM01211">
    <property type="entry name" value="GATase_5"/>
    <property type="match status" value="1"/>
</dbReference>
<keyword evidence="16" id="KW-1185">Reference proteome</keyword>
<dbReference type="FunFam" id="3.40.50.880:FF:000055">
    <property type="entry name" value="Phosphoribosylformylglycinamidine synthase"/>
    <property type="match status" value="1"/>
</dbReference>
<comment type="pathway">
    <text evidence="1 10">Purine metabolism; IMP biosynthesis via de novo pathway; 5-amino-1-(5-phospho-D-ribosyl)imidazole from N(2)-formyl-N(1)-(5-phospho-D-ribosyl)glycinamide: step 1/2.</text>
</comment>
<reference evidence="15 16" key="1">
    <citation type="submission" date="2020-08" db="EMBL/GenBank/DDBJ databases">
        <title>Genomic Encyclopedia of Type Strains, Phase IV (KMG-IV): sequencing the most valuable type-strain genomes for metagenomic binning, comparative biology and taxonomic classification.</title>
        <authorList>
            <person name="Goeker M."/>
        </authorList>
    </citation>
    <scope>NUCLEOTIDE SEQUENCE [LARGE SCALE GENOMIC DNA]</scope>
    <source>
        <strain evidence="15 16">DSM 29568</strain>
    </source>
</reference>
<dbReference type="Gene3D" id="3.90.650.10">
    <property type="entry name" value="PurM-like C-terminal domain"/>
    <property type="match status" value="2"/>
</dbReference>
<dbReference type="InterPro" id="IPR010918">
    <property type="entry name" value="PurM-like_C_dom"/>
</dbReference>
<evidence type="ECO:0000256" key="7">
    <source>
        <dbReference type="ARBA" id="ARBA00022840"/>
    </source>
</evidence>
<dbReference type="InterPro" id="IPR036921">
    <property type="entry name" value="PurM-like_N_sf"/>
</dbReference>
<dbReference type="NCBIfam" id="TIGR01735">
    <property type="entry name" value="FGAM_synt"/>
    <property type="match status" value="1"/>
</dbReference>
<evidence type="ECO:0000313" key="16">
    <source>
        <dbReference type="Proteomes" id="UP000553034"/>
    </source>
</evidence>
<dbReference type="GO" id="GO:0046872">
    <property type="term" value="F:metal ion binding"/>
    <property type="evidence" value="ECO:0007669"/>
    <property type="project" value="UniProtKB-KW"/>
</dbReference>
<keyword evidence="8 10" id="KW-0460">Magnesium</keyword>
<keyword evidence="10" id="KW-0963">Cytoplasm</keyword>
<dbReference type="Pfam" id="PF22689">
    <property type="entry name" value="FGAR-AT_PurM_N-like"/>
    <property type="match status" value="1"/>
</dbReference>
<evidence type="ECO:0000256" key="6">
    <source>
        <dbReference type="ARBA" id="ARBA00022755"/>
    </source>
</evidence>
<feature type="binding site" evidence="10">
    <location>
        <position position="668"/>
    </location>
    <ligand>
        <name>Mg(2+)</name>
        <dbReference type="ChEBI" id="CHEBI:18420"/>
    </ligand>
</feature>
<dbReference type="Pfam" id="PF18072">
    <property type="entry name" value="FGAR-AT_linker"/>
    <property type="match status" value="1"/>
</dbReference>
<dbReference type="SUPFAM" id="SSF55326">
    <property type="entry name" value="PurM N-terminal domain-like"/>
    <property type="match status" value="2"/>
</dbReference>
<dbReference type="EC" id="6.3.5.3" evidence="10"/>
<dbReference type="SUPFAM" id="SSF82697">
    <property type="entry name" value="PurS-like"/>
    <property type="match status" value="1"/>
</dbReference>
<feature type="domain" description="Phosphoribosylformylglycinamidine synthase N-terminal" evidence="13">
    <location>
        <begin position="11"/>
        <end position="84"/>
    </location>
</feature>
<dbReference type="InterPro" id="IPR041609">
    <property type="entry name" value="PurL_linker"/>
</dbReference>
<evidence type="ECO:0000256" key="5">
    <source>
        <dbReference type="ARBA" id="ARBA00022741"/>
    </source>
</evidence>
<accession>A0A840EIK7</accession>
<evidence type="ECO:0000259" key="13">
    <source>
        <dbReference type="Pfam" id="PF18076"/>
    </source>
</evidence>
<dbReference type="InterPro" id="IPR029062">
    <property type="entry name" value="Class_I_gatase-like"/>
</dbReference>
<dbReference type="PROSITE" id="PS51273">
    <property type="entry name" value="GATASE_TYPE_1"/>
    <property type="match status" value="1"/>
</dbReference>
<comment type="similarity">
    <text evidence="2 10">In the N-terminal section; belongs to the FGAMS family.</text>
</comment>
<feature type="binding site" evidence="10">
    <location>
        <position position="826"/>
    </location>
    <ligand>
        <name>Mg(2+)</name>
        <dbReference type="ChEBI" id="CHEBI:18420"/>
    </ligand>
</feature>
<dbReference type="CDD" id="cd02204">
    <property type="entry name" value="PurL_repeat2"/>
    <property type="match status" value="1"/>
</dbReference>
<keyword evidence="6 10" id="KW-0658">Purine biosynthesis</keyword>
<dbReference type="AlphaFoldDB" id="A0A840EIK7"/>
<feature type="binding site" evidence="10">
    <location>
        <position position="664"/>
    </location>
    <ligand>
        <name>Mg(2+)</name>
        <dbReference type="ChEBI" id="CHEBI:18420"/>
    </ligand>
</feature>
<dbReference type="GO" id="GO:0006189">
    <property type="term" value="P:'de novo' IMP biosynthetic process"/>
    <property type="evidence" value="ECO:0007669"/>
    <property type="project" value="UniProtKB-UniRule"/>
</dbReference>
<feature type="binding site" evidence="10">
    <location>
        <begin position="260"/>
        <end position="271"/>
    </location>
    <ligand>
        <name>ATP</name>
        <dbReference type="ChEBI" id="CHEBI:30616"/>
    </ligand>
</feature>
<keyword evidence="5 10" id="KW-0547">Nucleotide-binding</keyword>
<sequence length="1221" mass="135144">MILFFGNPQEKIYSVQVNKNLENNDLKKLEWLFGNAPHLPESTIKALFIGPRASMITPWSTNAVEITQNMGIEGIVRIEEFFNANSYTEKFDPMISEKYNELTQQSFDVNIQPKAIEEINDIDAYNQQEGLALNAEEIKYLEDLAKRLGRKLTDAEVFGFSQVNSEHCRHKIFNGTFVIDGDEMEQTLFQLIKKTAKENPNEIVSAYKDNVAFLKGPVVEQFAPKRADVPEYYYTKNYNSVITLKAETHNFPTTVEPFNGAATGSGGEIRDRLAGGKGSLPLAGTAVYMTAYSRLNENRNWENAMEERPWLYQTPLDILIKASNGASDFGNKFGQPLITGSVLTFEHKENNRELGYDKAIMLAGGIGYGKAEQAIKAKPKKGDDIVVLGGENYRIGMGGAAVSSADTGEFSTGIELNAVQRSNPEMQKRAANAIRGMVESDNNPIISIHDHGAGGHLNCLSELVEDTGGNIALDKLPVGDPTLSAKEIMGNESQERMGLLIANKDYDTLKKVADRERSPIYAVGHVTEDMHFSFTDKLTGAKPMDLALKDMFGSSPKTIMEDTSINESYEEVTYTTSAIPTYLKNVLQLEAVACKDWLTNKVDRCVTGRVAKQQTTGSLQLPLNNVGVMALDYNGKHGVATSVGHAPIAALIDPTAGSRNAIAESLTNLIWAPLDKELKSVSLSANWMWPAKNKGEDARLYQAVKAVSDFAIELGINIPTGKDSLSMKQKYKDKEVLSPGTVIISAAGQCDNIQQVVEPVLQANAGNIYYINLSQDAFKLGGSSFAQTLNKIGKEAPTITNAAFFKKAFNSIQQLIKQDLITAGHDVASGGLITTLLEMCFAENNLGADLDLSTLKEKDSVKVFFNENNGIVFQAKDNKAVENFLTTENIEFFTLGKPNTSGEIYIKNHADSFTFTVNELRDLWFETSYLLDKEQSGEAKAKERYENYKKHALAYTFPTSFTGKLPVLTNKPKIKAAIIREKGSNSEREMARAMYLAGFDVKDVHMTDLISGRETLEDIQFIAAVGGFSNSDVLGSAKGWAGAFLYNEKAKKALDNFFNRENTLSLGVCNGCQLFIELGLLTPNDLEKPKMLHNDSHKFECTFTSVEIPENNSVMLHSLAGTKLGIWAAHGEGKFSFPKAEKHYNIVGKYAYNTYPANPNGSDYNTAMLCDDSGRHLVMMPHLERSTFPWNWAYYPKDRKDEVTPWLTAFVNAREWLENKL</sequence>
<dbReference type="Gene3D" id="3.40.50.880">
    <property type="match status" value="1"/>
</dbReference>
<feature type="domain" description="PurM-like C-terminal" evidence="11">
    <location>
        <begin position="799"/>
        <end position="897"/>
    </location>
</feature>
<dbReference type="GO" id="GO:0005524">
    <property type="term" value="F:ATP binding"/>
    <property type="evidence" value="ECO:0007669"/>
    <property type="project" value="UniProtKB-UniRule"/>
</dbReference>
<evidence type="ECO:0000256" key="3">
    <source>
        <dbReference type="ARBA" id="ARBA00022598"/>
    </source>
</evidence>
<evidence type="ECO:0000313" key="15">
    <source>
        <dbReference type="EMBL" id="MBB4117998.1"/>
    </source>
</evidence>
<dbReference type="InterPro" id="IPR036604">
    <property type="entry name" value="PurS-like_sf"/>
</dbReference>
<dbReference type="Gene3D" id="1.10.8.750">
    <property type="entry name" value="Phosphoribosylformylglycinamidine synthase, linker domain"/>
    <property type="match status" value="1"/>
</dbReference>
<feature type="domain" description="FGAR-AT PurM N-terminal-like" evidence="14">
    <location>
        <begin position="595"/>
        <end position="747"/>
    </location>
</feature>
<dbReference type="EMBL" id="JACIFO010000001">
    <property type="protein sequence ID" value="MBB4117998.1"/>
    <property type="molecule type" value="Genomic_DNA"/>
</dbReference>
<dbReference type="HAMAP" id="MF_00419">
    <property type="entry name" value="PurL_1"/>
    <property type="match status" value="1"/>
</dbReference>
<feature type="active site" evidence="10">
    <location>
        <position position="1184"/>
    </location>
</feature>
<dbReference type="InterPro" id="IPR055181">
    <property type="entry name" value="FGAR-AT_PurM_N-like"/>
</dbReference>
<evidence type="ECO:0000256" key="8">
    <source>
        <dbReference type="ARBA" id="ARBA00022842"/>
    </source>
</evidence>
<evidence type="ECO:0000259" key="12">
    <source>
        <dbReference type="Pfam" id="PF18072"/>
    </source>
</evidence>
<name>A0A840EIK7_9FLAO</name>
<dbReference type="InterPro" id="IPR010073">
    <property type="entry name" value="PurL_large"/>
</dbReference>
<dbReference type="UniPathway" id="UPA00074">
    <property type="reaction ID" value="UER00128"/>
</dbReference>
<dbReference type="GO" id="GO:0004642">
    <property type="term" value="F:phosphoribosylformylglycinamidine synthase activity"/>
    <property type="evidence" value="ECO:0007669"/>
    <property type="project" value="UniProtKB-UniRule"/>
</dbReference>
<gene>
    <name evidence="10" type="primary">purL</name>
    <name evidence="15" type="ORF">GGR32_000270</name>
</gene>
<evidence type="ECO:0000256" key="10">
    <source>
        <dbReference type="HAMAP-Rule" id="MF_00419"/>
    </source>
</evidence>
<dbReference type="Proteomes" id="UP000553034">
    <property type="component" value="Unassembled WGS sequence"/>
</dbReference>
<comment type="caution">
    <text evidence="10">Lacks conserved residue(s) required for the propagation of feature annotation.</text>
</comment>
<comment type="subunit">
    <text evidence="10">Monomer.</text>
</comment>
<dbReference type="SUPFAM" id="SSF56042">
    <property type="entry name" value="PurM C-terminal domain-like"/>
    <property type="match status" value="2"/>
</dbReference>
<dbReference type="NCBIfam" id="NF003672">
    <property type="entry name" value="PRK05297.1"/>
    <property type="match status" value="1"/>
</dbReference>
<keyword evidence="7 10" id="KW-0067">ATP-binding</keyword>
<organism evidence="15 16">
    <name type="scientific">Mesonia hippocampi</name>
    <dbReference type="NCBI Taxonomy" id="1628250"/>
    <lineage>
        <taxon>Bacteria</taxon>
        <taxon>Pseudomonadati</taxon>
        <taxon>Bacteroidota</taxon>
        <taxon>Flavobacteriia</taxon>
        <taxon>Flavobacteriales</taxon>
        <taxon>Flavobacteriaceae</taxon>
        <taxon>Mesonia</taxon>
    </lineage>
</organism>
<dbReference type="SUPFAM" id="SSF109736">
    <property type="entry name" value="FGAM synthase PurL, linker domain"/>
    <property type="match status" value="1"/>
</dbReference>
<dbReference type="Pfam" id="PF13507">
    <property type="entry name" value="GATase_5"/>
    <property type="match status" value="1"/>
</dbReference>
<comment type="caution">
    <text evidence="15">The sequence shown here is derived from an EMBL/GenBank/DDBJ whole genome shotgun (WGS) entry which is preliminary data.</text>
</comment>
<feature type="active site" evidence="10">
    <location>
        <position position="1182"/>
    </location>
</feature>
<comment type="catalytic activity">
    <reaction evidence="10">
        <text>N(2)-formyl-N(1)-(5-phospho-beta-D-ribosyl)glycinamide + L-glutamine + ATP + H2O = 2-formamido-N(1)-(5-O-phospho-beta-D-ribosyl)acetamidine + L-glutamate + ADP + phosphate + H(+)</text>
        <dbReference type="Rhea" id="RHEA:17129"/>
        <dbReference type="ChEBI" id="CHEBI:15377"/>
        <dbReference type="ChEBI" id="CHEBI:15378"/>
        <dbReference type="ChEBI" id="CHEBI:29985"/>
        <dbReference type="ChEBI" id="CHEBI:30616"/>
        <dbReference type="ChEBI" id="CHEBI:43474"/>
        <dbReference type="ChEBI" id="CHEBI:58359"/>
        <dbReference type="ChEBI" id="CHEBI:147286"/>
        <dbReference type="ChEBI" id="CHEBI:147287"/>
        <dbReference type="ChEBI" id="CHEBI:456216"/>
        <dbReference type="EC" id="6.3.5.3"/>
    </reaction>
</comment>
<comment type="subcellular location">
    <subcellularLocation>
        <location evidence="10">Cytoplasm</location>
    </subcellularLocation>
</comment>
<dbReference type="InterPro" id="IPR040707">
    <property type="entry name" value="FGAR-AT_N"/>
</dbReference>
<feature type="active site" description="Nucleophile" evidence="10">
    <location>
        <position position="1069"/>
    </location>
</feature>
<dbReference type="PANTHER" id="PTHR10099:SF1">
    <property type="entry name" value="PHOSPHORIBOSYLFORMYLGLYCINAMIDINE SYNTHASE"/>
    <property type="match status" value="1"/>
</dbReference>
<dbReference type="SUPFAM" id="SSF52317">
    <property type="entry name" value="Class I glutamine amidotransferase-like"/>
    <property type="match status" value="1"/>
</dbReference>
<dbReference type="CDD" id="cd01740">
    <property type="entry name" value="GATase1_FGAR_AT"/>
    <property type="match status" value="1"/>
</dbReference>
<proteinExistence type="inferred from homology"/>
<dbReference type="Gene3D" id="3.30.1330.10">
    <property type="entry name" value="PurM-like, N-terminal domain"/>
    <property type="match status" value="2"/>
</dbReference>
<evidence type="ECO:0000256" key="2">
    <source>
        <dbReference type="ARBA" id="ARBA00008608"/>
    </source>
</evidence>
<evidence type="ECO:0000256" key="4">
    <source>
        <dbReference type="ARBA" id="ARBA00022723"/>
    </source>
</evidence>
<evidence type="ECO:0000256" key="1">
    <source>
        <dbReference type="ARBA" id="ARBA00004920"/>
    </source>
</evidence>
<evidence type="ECO:0000259" key="11">
    <source>
        <dbReference type="Pfam" id="PF02769"/>
    </source>
</evidence>